<dbReference type="PANTHER" id="PTHR24100:SF0">
    <property type="entry name" value="V-SET DOMAIN-CONTAINING T-CELL ACTIVATION INHIBITOR 1"/>
    <property type="match status" value="1"/>
</dbReference>
<keyword evidence="9" id="KW-1015">Disulfide bond</keyword>
<evidence type="ECO:0000259" key="15">
    <source>
        <dbReference type="PROSITE" id="PS50835"/>
    </source>
</evidence>
<dbReference type="Pfam" id="PF07686">
    <property type="entry name" value="V-set"/>
    <property type="match status" value="1"/>
</dbReference>
<dbReference type="GO" id="GO:0050852">
    <property type="term" value="P:T cell receptor signaling pathway"/>
    <property type="evidence" value="ECO:0007669"/>
    <property type="project" value="TreeGrafter"/>
</dbReference>
<organism evidence="16 17">
    <name type="scientific">Alligator mississippiensis</name>
    <name type="common">American alligator</name>
    <dbReference type="NCBI Taxonomy" id="8496"/>
    <lineage>
        <taxon>Eukaryota</taxon>
        <taxon>Metazoa</taxon>
        <taxon>Chordata</taxon>
        <taxon>Craniata</taxon>
        <taxon>Vertebrata</taxon>
        <taxon>Euteleostomi</taxon>
        <taxon>Archelosauria</taxon>
        <taxon>Archosauria</taxon>
        <taxon>Crocodylia</taxon>
        <taxon>Alligatoridae</taxon>
        <taxon>Alligatorinae</taxon>
        <taxon>Alligator</taxon>
    </lineage>
</organism>
<evidence type="ECO:0000256" key="6">
    <source>
        <dbReference type="ARBA" id="ARBA00022859"/>
    </source>
</evidence>
<dbReference type="Pfam" id="PF22705">
    <property type="entry name" value="C2-set_3"/>
    <property type="match status" value="1"/>
</dbReference>
<keyword evidence="14" id="KW-1133">Transmembrane helix</keyword>
<dbReference type="GO" id="GO:0009897">
    <property type="term" value="C:external side of plasma membrane"/>
    <property type="evidence" value="ECO:0007669"/>
    <property type="project" value="TreeGrafter"/>
</dbReference>
<dbReference type="Proteomes" id="UP000050525">
    <property type="component" value="Unassembled WGS sequence"/>
</dbReference>
<dbReference type="GO" id="GO:0001817">
    <property type="term" value="P:regulation of cytokine production"/>
    <property type="evidence" value="ECO:0007669"/>
    <property type="project" value="TreeGrafter"/>
</dbReference>
<keyword evidence="8 14" id="KW-0472">Membrane</keyword>
<keyword evidence="11" id="KW-0449">Lipoprotein</keyword>
<dbReference type="STRING" id="8496.A0A151MD83"/>
<dbReference type="AlphaFoldDB" id="A0A151MD83"/>
<feature type="domain" description="Ig-like" evidence="15">
    <location>
        <begin position="49"/>
        <end position="144"/>
    </location>
</feature>
<feature type="domain" description="Ig-like" evidence="15">
    <location>
        <begin position="153"/>
        <end position="243"/>
    </location>
</feature>
<dbReference type="eggNOG" id="ENOG502S286">
    <property type="taxonomic scope" value="Eukaryota"/>
</dbReference>
<evidence type="ECO:0000256" key="3">
    <source>
        <dbReference type="ARBA" id="ARBA00022475"/>
    </source>
</evidence>
<evidence type="ECO:0000256" key="12">
    <source>
        <dbReference type="ARBA" id="ARBA00023319"/>
    </source>
</evidence>
<evidence type="ECO:0000313" key="16">
    <source>
        <dbReference type="EMBL" id="KYO22455.1"/>
    </source>
</evidence>
<keyword evidence="7" id="KW-1064">Adaptive immunity</keyword>
<dbReference type="GO" id="GO:0042129">
    <property type="term" value="P:regulation of T cell proliferation"/>
    <property type="evidence" value="ECO:0007669"/>
    <property type="project" value="UniProtKB-ARBA"/>
</dbReference>
<protein>
    <submittedName>
        <fullName evidence="16">V-set domain-containing T-cell activation inhibitor 1</fullName>
    </submittedName>
</protein>
<dbReference type="SUPFAM" id="SSF48726">
    <property type="entry name" value="Immunoglobulin"/>
    <property type="match status" value="2"/>
</dbReference>
<dbReference type="FunFam" id="2.60.40.10:FF:000142">
    <property type="entry name" value="V-set domain-containing T-cell activation inhibitor 1"/>
    <property type="match status" value="1"/>
</dbReference>
<evidence type="ECO:0000313" key="17">
    <source>
        <dbReference type="Proteomes" id="UP000050525"/>
    </source>
</evidence>
<dbReference type="InterPro" id="IPR053896">
    <property type="entry name" value="BTN3A2-like_Ig-C"/>
</dbReference>
<keyword evidence="4" id="KW-0732">Signal</keyword>
<keyword evidence="14" id="KW-0812">Transmembrane</keyword>
<dbReference type="EMBL" id="AKHW03006231">
    <property type="protein sequence ID" value="KYO22455.1"/>
    <property type="molecule type" value="Genomic_DNA"/>
</dbReference>
<accession>A0A151MD83</accession>
<comment type="similarity">
    <text evidence="2">Belongs to the immunoglobulin superfamily. BTN/MOG family.</text>
</comment>
<keyword evidence="10" id="KW-0325">Glycoprotein</keyword>
<evidence type="ECO:0000256" key="14">
    <source>
        <dbReference type="SAM" id="Phobius"/>
    </source>
</evidence>
<evidence type="ECO:0000256" key="5">
    <source>
        <dbReference type="ARBA" id="ARBA00022737"/>
    </source>
</evidence>
<dbReference type="SMART" id="SM00409">
    <property type="entry name" value="IG"/>
    <property type="match status" value="2"/>
</dbReference>
<dbReference type="FunFam" id="2.60.40.10:FF:000590">
    <property type="entry name" value="V-set domain-containing T cell activation inhibitor 1"/>
    <property type="match status" value="1"/>
</dbReference>
<evidence type="ECO:0000256" key="10">
    <source>
        <dbReference type="ARBA" id="ARBA00023180"/>
    </source>
</evidence>
<dbReference type="InterPro" id="IPR013783">
    <property type="entry name" value="Ig-like_fold"/>
</dbReference>
<dbReference type="InterPro" id="IPR003599">
    <property type="entry name" value="Ig_sub"/>
</dbReference>
<keyword evidence="17" id="KW-1185">Reference proteome</keyword>
<evidence type="ECO:0000256" key="7">
    <source>
        <dbReference type="ARBA" id="ARBA00023130"/>
    </source>
</evidence>
<gene>
    <name evidence="16" type="primary">VTCN1</name>
    <name evidence="16" type="ORF">Y1Q_0003027</name>
</gene>
<comment type="function">
    <text evidence="13">Negatively regulates T-cell-mediated immune response by inhibiting T-cell activation, proliferation, cytokine production and development of cytotoxicity. When expressed on the cell surface of tumor macrophages, plays an important role, together with regulatory T-cells (Treg), in the suppression of tumor-associated antigen-specific T-cell immunity. Involved in promoting epithelial cell transformation.</text>
</comment>
<comment type="subcellular location">
    <subcellularLocation>
        <location evidence="1">Cell membrane</location>
    </subcellularLocation>
</comment>
<dbReference type="InterPro" id="IPR036179">
    <property type="entry name" value="Ig-like_dom_sf"/>
</dbReference>
<dbReference type="GO" id="GO:0005102">
    <property type="term" value="F:signaling receptor binding"/>
    <property type="evidence" value="ECO:0007669"/>
    <property type="project" value="TreeGrafter"/>
</dbReference>
<keyword evidence="3" id="KW-1003">Cell membrane</keyword>
<dbReference type="PANTHER" id="PTHR24100">
    <property type="entry name" value="BUTYROPHILIN"/>
    <property type="match status" value="1"/>
</dbReference>
<evidence type="ECO:0000256" key="9">
    <source>
        <dbReference type="ARBA" id="ARBA00023157"/>
    </source>
</evidence>
<keyword evidence="5" id="KW-0677">Repeat</keyword>
<comment type="caution">
    <text evidence="16">The sequence shown here is derived from an EMBL/GenBank/DDBJ whole genome shotgun (WGS) entry which is preliminary data.</text>
</comment>
<evidence type="ECO:0000256" key="2">
    <source>
        <dbReference type="ARBA" id="ARBA00007591"/>
    </source>
</evidence>
<dbReference type="GO" id="GO:0002250">
    <property type="term" value="P:adaptive immune response"/>
    <property type="evidence" value="ECO:0007669"/>
    <property type="project" value="UniProtKB-KW"/>
</dbReference>
<feature type="transmembrane region" description="Helical" evidence="14">
    <location>
        <begin position="7"/>
        <end position="31"/>
    </location>
</feature>
<evidence type="ECO:0000256" key="1">
    <source>
        <dbReference type="ARBA" id="ARBA00004236"/>
    </source>
</evidence>
<evidence type="ECO:0000256" key="8">
    <source>
        <dbReference type="ARBA" id="ARBA00023136"/>
    </source>
</evidence>
<dbReference type="GO" id="GO:0050868">
    <property type="term" value="P:negative regulation of T cell activation"/>
    <property type="evidence" value="ECO:0007669"/>
    <property type="project" value="UniProtKB-ARBA"/>
</dbReference>
<dbReference type="InterPro" id="IPR050504">
    <property type="entry name" value="IgSF_BTN/MOG"/>
</dbReference>
<sequence length="289" mass="31395">MASQGQVIFWSTITVILILAAVIALIIGFGVSGRHSISVTALTSAGNIGENSILGCTFEPDIKLSNVVIQWVKDGVAGLVHEYRDGKDQLHSQDETFQGRTAVFAEQVISGNASLMLRDVQLSDAGTYRCSVTTSKGNGEAVLEYKTGAFSTPEVHVDYNSSWETLRCEAPRWFPQPVVMWTSPNVTGNNLSEVVNTSFKLNSENVTMKVVSFLHNITANTTYTCVIKNDIAKATGDIQVTVSNVTKKIKEEVHRGDTSGRQTPHCTCLLSWTGDLLQLPAALGARWQS</sequence>
<evidence type="ECO:0000256" key="11">
    <source>
        <dbReference type="ARBA" id="ARBA00023288"/>
    </source>
</evidence>
<dbReference type="InterPro" id="IPR013106">
    <property type="entry name" value="Ig_V-set"/>
</dbReference>
<keyword evidence="12" id="KW-0393">Immunoglobulin domain</keyword>
<dbReference type="Gene3D" id="2.60.40.10">
    <property type="entry name" value="Immunoglobulins"/>
    <property type="match status" value="2"/>
</dbReference>
<reference evidence="16 17" key="1">
    <citation type="journal article" date="2012" name="Genome Biol.">
        <title>Sequencing three crocodilian genomes to illuminate the evolution of archosaurs and amniotes.</title>
        <authorList>
            <person name="St John J.A."/>
            <person name="Braun E.L."/>
            <person name="Isberg S.R."/>
            <person name="Miles L.G."/>
            <person name="Chong A.Y."/>
            <person name="Gongora J."/>
            <person name="Dalzell P."/>
            <person name="Moran C."/>
            <person name="Bed'hom B."/>
            <person name="Abzhanov A."/>
            <person name="Burgess S.C."/>
            <person name="Cooksey A.M."/>
            <person name="Castoe T.A."/>
            <person name="Crawford N.G."/>
            <person name="Densmore L.D."/>
            <person name="Drew J.C."/>
            <person name="Edwards S.V."/>
            <person name="Faircloth B.C."/>
            <person name="Fujita M.K."/>
            <person name="Greenwold M.J."/>
            <person name="Hoffmann F.G."/>
            <person name="Howard J.M."/>
            <person name="Iguchi T."/>
            <person name="Janes D.E."/>
            <person name="Khan S.Y."/>
            <person name="Kohno S."/>
            <person name="de Koning A.J."/>
            <person name="Lance S.L."/>
            <person name="McCarthy F.M."/>
            <person name="McCormack J.E."/>
            <person name="Merchant M.E."/>
            <person name="Peterson D.G."/>
            <person name="Pollock D.D."/>
            <person name="Pourmand N."/>
            <person name="Raney B.J."/>
            <person name="Roessler K.A."/>
            <person name="Sanford J.R."/>
            <person name="Sawyer R.H."/>
            <person name="Schmidt C.J."/>
            <person name="Triplett E.W."/>
            <person name="Tuberville T.D."/>
            <person name="Venegas-Anaya M."/>
            <person name="Howard J.T."/>
            <person name="Jarvis E.D."/>
            <person name="Guillette L.J.Jr."/>
            <person name="Glenn T.C."/>
            <person name="Green R.E."/>
            <person name="Ray D.A."/>
        </authorList>
    </citation>
    <scope>NUCLEOTIDE SEQUENCE [LARGE SCALE GENOMIC DNA]</scope>
    <source>
        <strain evidence="16">KSC_2009_1</strain>
    </source>
</reference>
<evidence type="ECO:0000256" key="4">
    <source>
        <dbReference type="ARBA" id="ARBA00022729"/>
    </source>
</evidence>
<proteinExistence type="inferred from homology"/>
<evidence type="ECO:0000256" key="13">
    <source>
        <dbReference type="ARBA" id="ARBA00057839"/>
    </source>
</evidence>
<dbReference type="InterPro" id="IPR007110">
    <property type="entry name" value="Ig-like_dom"/>
</dbReference>
<dbReference type="PROSITE" id="PS50835">
    <property type="entry name" value="IG_LIKE"/>
    <property type="match status" value="2"/>
</dbReference>
<keyword evidence="6" id="KW-0391">Immunity</keyword>
<name>A0A151MD83_ALLMI</name>